<dbReference type="Pfam" id="PF00082">
    <property type="entry name" value="Peptidase_S8"/>
    <property type="match status" value="1"/>
</dbReference>
<keyword evidence="3" id="KW-0378">Hydrolase</keyword>
<dbReference type="InterPro" id="IPR034074">
    <property type="entry name" value="Y4bN_pept_dom"/>
</dbReference>
<evidence type="ECO:0000256" key="4">
    <source>
        <dbReference type="ARBA" id="ARBA00022825"/>
    </source>
</evidence>
<reference evidence="6 7" key="1">
    <citation type="journal article" date="2012" name="J. Bacteriol.">
        <title>Genome Sequence of Corynebacterium casei UCMA 3821, Isolated from a Smear-Ripened Cheese.</title>
        <authorList>
            <person name="Monnet C."/>
            <person name="Loux V."/>
            <person name="Bento P."/>
            <person name="Gibrat J.F."/>
            <person name="Straub C."/>
            <person name="Bonnarme P."/>
            <person name="Landaud S."/>
            <person name="Irlinger F."/>
        </authorList>
    </citation>
    <scope>NUCLEOTIDE SEQUENCE [LARGE SCALE GENOMIC DNA]</scope>
    <source>
        <strain evidence="6 7">UCMA 3821</strain>
    </source>
</reference>
<evidence type="ECO:0000313" key="7">
    <source>
        <dbReference type="Proteomes" id="UP000004840"/>
    </source>
</evidence>
<comment type="caution">
    <text evidence="6">The sequence shown here is derived from an EMBL/GenBank/DDBJ whole genome shotgun (WGS) entry which is preliminary data.</text>
</comment>
<dbReference type="AlphaFoldDB" id="G7HVX7"/>
<accession>G7HVX7</accession>
<evidence type="ECO:0000259" key="5">
    <source>
        <dbReference type="Pfam" id="PF00082"/>
    </source>
</evidence>
<sequence length="776" mass="86858">MKSLDPRSRGEHPELVAVRKVTSTEGEIFEATVYIPDGQKEYFVKKLNQYVETSTGDKRKNANLIEGINRIGRATVRELWTDPDEEFPDADDVAHWWELWLRNKDGKEHERLESFAERNGLKTSANYLGFGNRTVVLIRATVEQLTTAFETLDDIAELRRPHEIPTALSALAPYEQKEWLDDLFHRTTYADEFTPTVCILDRGVDSSHPLLAPALKKGALHSASQEWKHDPVRSPHGTEMAGLALFGDLQTLFRTLHPVILKHQLESVKLLPDANDDEHEPDVYGAVTARAVDQPEITNIERKRVFMMAVTAQQGEESTTAGRPTGWSAAIDALAYGRAIDDTKSQLTYLDRHERRHPRLFVVSAGNIRLQEPRDPSIDLTDDHLERSDGAPVEDPAQAWNAITVGAYSETDDMDGAPKEFKGYVPIAERGELSPTSRTSVSFEKHHWPFKPEVVAAGGNLALSPNRTSVDTPPNLGILTTRLSTHGQGYLTETRDTSAATAQVASIAAGIYAAYPDLNPETVRALLVHSAQWTETMEPNFDSKLKKAELTEKLRRYGMGVPSLERAIYSATDALTLVHESTIHPFEKKAGKTEPTIREMNLHELPWPTDQLYELAGSEVSMRVTLSYFIEPNPSRRGWKGRYAYPSFGLRFATKKRDEDIEQFRKRINKRARLEGEVGPEQKTEEGWLFGLSQHKAPGSLHTDIWTGDAADLANKGAIAIYPVGGWWKFNKDADQSDLGVNYSLVVSIESPETEVDLWTPVSQLISAPIEVTTEI</sequence>
<organism evidence="6 7">
    <name type="scientific">Corynebacterium casei UCMA 3821</name>
    <dbReference type="NCBI Taxonomy" id="1110505"/>
    <lineage>
        <taxon>Bacteria</taxon>
        <taxon>Bacillati</taxon>
        <taxon>Actinomycetota</taxon>
        <taxon>Actinomycetes</taxon>
        <taxon>Mycobacteriales</taxon>
        <taxon>Corynebacteriaceae</taxon>
        <taxon>Corynebacterium</taxon>
    </lineage>
</organism>
<gene>
    <name evidence="6" type="ORF">CCAS_03695</name>
</gene>
<keyword evidence="2" id="KW-0645">Protease</keyword>
<dbReference type="EMBL" id="CAFW01000019">
    <property type="protein sequence ID" value="CCE54342.1"/>
    <property type="molecule type" value="Genomic_DNA"/>
</dbReference>
<dbReference type="PANTHER" id="PTHR43806">
    <property type="entry name" value="PEPTIDASE S8"/>
    <property type="match status" value="1"/>
</dbReference>
<dbReference type="Gene3D" id="3.40.50.200">
    <property type="entry name" value="Peptidase S8/S53 domain"/>
    <property type="match status" value="1"/>
</dbReference>
<dbReference type="GO" id="GO:0006508">
    <property type="term" value="P:proteolysis"/>
    <property type="evidence" value="ECO:0007669"/>
    <property type="project" value="UniProtKB-KW"/>
</dbReference>
<dbReference type="PANTHER" id="PTHR43806:SF11">
    <property type="entry name" value="CEREVISIN-RELATED"/>
    <property type="match status" value="1"/>
</dbReference>
<proteinExistence type="inferred from homology"/>
<dbReference type="InterPro" id="IPR000209">
    <property type="entry name" value="Peptidase_S8/S53_dom"/>
</dbReference>
<dbReference type="InterPro" id="IPR036852">
    <property type="entry name" value="Peptidase_S8/S53_dom_sf"/>
</dbReference>
<dbReference type="CDD" id="cd04847">
    <property type="entry name" value="Peptidases_S8_Subtilisin_like_2"/>
    <property type="match status" value="1"/>
</dbReference>
<comment type="similarity">
    <text evidence="1">Belongs to the peptidase S8 family.</text>
</comment>
<name>G7HVX7_9CORY</name>
<dbReference type="InterPro" id="IPR050131">
    <property type="entry name" value="Peptidase_S8_subtilisin-like"/>
</dbReference>
<evidence type="ECO:0000256" key="3">
    <source>
        <dbReference type="ARBA" id="ARBA00022801"/>
    </source>
</evidence>
<dbReference type="SUPFAM" id="SSF52743">
    <property type="entry name" value="Subtilisin-like"/>
    <property type="match status" value="1"/>
</dbReference>
<evidence type="ECO:0000256" key="2">
    <source>
        <dbReference type="ARBA" id="ARBA00022670"/>
    </source>
</evidence>
<dbReference type="GO" id="GO:0004252">
    <property type="term" value="F:serine-type endopeptidase activity"/>
    <property type="evidence" value="ECO:0007669"/>
    <property type="project" value="InterPro"/>
</dbReference>
<feature type="domain" description="Peptidase S8/S53" evidence="5">
    <location>
        <begin position="195"/>
        <end position="560"/>
    </location>
</feature>
<evidence type="ECO:0000313" key="6">
    <source>
        <dbReference type="EMBL" id="CCE54342.1"/>
    </source>
</evidence>
<protein>
    <recommendedName>
        <fullName evidence="5">Peptidase S8/S53 domain-containing protein</fullName>
    </recommendedName>
</protein>
<evidence type="ECO:0000256" key="1">
    <source>
        <dbReference type="ARBA" id="ARBA00011073"/>
    </source>
</evidence>
<keyword evidence="4" id="KW-0720">Serine protease</keyword>
<dbReference type="Proteomes" id="UP000004840">
    <property type="component" value="Unassembled WGS sequence"/>
</dbReference>